<evidence type="ECO:0000313" key="2">
    <source>
        <dbReference type="Proteomes" id="UP001165960"/>
    </source>
</evidence>
<protein>
    <submittedName>
        <fullName evidence="1">Uncharacterized protein</fullName>
    </submittedName>
</protein>
<comment type="caution">
    <text evidence="1">The sequence shown here is derived from an EMBL/GenBank/DDBJ whole genome shotgun (WGS) entry which is preliminary data.</text>
</comment>
<proteinExistence type="predicted"/>
<dbReference type="Proteomes" id="UP001165960">
    <property type="component" value="Unassembled WGS sequence"/>
</dbReference>
<name>A0ACC2U286_9FUNG</name>
<keyword evidence="2" id="KW-1185">Reference proteome</keyword>
<gene>
    <name evidence="1" type="ORF">DSO57_1019739</name>
</gene>
<organism evidence="1 2">
    <name type="scientific">Entomophthora muscae</name>
    <dbReference type="NCBI Taxonomy" id="34485"/>
    <lineage>
        <taxon>Eukaryota</taxon>
        <taxon>Fungi</taxon>
        <taxon>Fungi incertae sedis</taxon>
        <taxon>Zoopagomycota</taxon>
        <taxon>Entomophthoromycotina</taxon>
        <taxon>Entomophthoromycetes</taxon>
        <taxon>Entomophthorales</taxon>
        <taxon>Entomophthoraceae</taxon>
        <taxon>Entomophthora</taxon>
    </lineage>
</organism>
<reference evidence="1" key="1">
    <citation type="submission" date="2022-04" db="EMBL/GenBank/DDBJ databases">
        <title>Genome of the entomopathogenic fungus Entomophthora muscae.</title>
        <authorList>
            <person name="Elya C."/>
            <person name="Lovett B.R."/>
            <person name="Lee E."/>
            <person name="Macias A.M."/>
            <person name="Hajek A.E."/>
            <person name="De Bivort B.L."/>
            <person name="Kasson M.T."/>
            <person name="De Fine Licht H.H."/>
            <person name="Stajich J.E."/>
        </authorList>
    </citation>
    <scope>NUCLEOTIDE SEQUENCE</scope>
    <source>
        <strain evidence="1">Berkeley</strain>
    </source>
</reference>
<evidence type="ECO:0000313" key="1">
    <source>
        <dbReference type="EMBL" id="KAJ9080930.1"/>
    </source>
</evidence>
<sequence>MLVPFVKFVVYTLAPALVLIWCTTQDLWGFISHSIHHVGANPYQFINLLENFPKRAQDIFATSENVVRSMTCDNLELSALDSFPPMTPSPDPLPSEIPVSLGPEEDLVGQELASKRAPWLLGGMLLMGLDSYFPCLSATSSLWTPLQAAILVLHWLVSWWSLPPGWEPNLVILAPLSHNSSTTQAVGQTLQMPFLPQAVALPGTHSFEG</sequence>
<accession>A0ACC2U286</accession>
<dbReference type="EMBL" id="QTSX02001510">
    <property type="protein sequence ID" value="KAJ9080930.1"/>
    <property type="molecule type" value="Genomic_DNA"/>
</dbReference>